<dbReference type="PANTHER" id="PTHR31944">
    <property type="entry name" value="HEME-RESPONSIVE ZINC FINGER TRANSCRIPTION FACTOR HAP1"/>
    <property type="match status" value="1"/>
</dbReference>
<evidence type="ECO:0000256" key="7">
    <source>
        <dbReference type="SAM" id="Coils"/>
    </source>
</evidence>
<keyword evidence="3" id="KW-0805">Transcription regulation</keyword>
<keyword evidence="11" id="KW-1185">Reference proteome</keyword>
<dbReference type="InterPro" id="IPR036864">
    <property type="entry name" value="Zn2-C6_fun-type_DNA-bd_sf"/>
</dbReference>
<sequence length="828" mass="95344">MSTTTTEFNEQDLKPSTCIACRLRRKRCDRKQPICTSCEELNISQDLCVCPQSKLGLKSKNSKVTLDELKEKNERLQQEQEYLKSILNGELPEPDVRMKLSQILNSEQKVKKQDRNLFLTVKSGLYSCSAHFGSTSWQSLLASNPQYSQFMYQIAAVLNHARMEYDRRKHTFQGLAAGDPRLNGIRAKIVEGALGLAQVDLNQIGIDLISEIEASLPAYGTLLGLLESYFLFNKHRKIGFVMIDQEEFFNEFHQVITKDESGLVKITISLPGEEVKTSFLFLLVSMITCMTFIMNQSYGPSTSYNHLLLHEHSEVLCYYSAMLMKSLQQSPSSMIDFKVGDFKYMSQMFQGIAHFLIFERYTPHGRLIEVEDATMGHSISIKRTSGMMIGSDFYNRIDEVFKHKSLNYRRGLKSAWFFAIFVDSCEAVEVGVLPKFKPEELKIKDEDKSKYTEAILLLNETITKYLRKELKDSMEVVELISKELVPKIKAFLNKNFPSIGQVVALLKTLDLEDTSNVDTFFDLTESFLVQLLFLSLIQVLYSVCFKRLEENHRFSPLHKRFNLLSLKYSLLMFYSVPAYLECHQRVSTHKNSIVFGALPALLAIFPHLRYSFRRAALTAGLRIFEYFPVDKRTLFSSIYEKHDKPDDEILKEILEKENFQPFFSFQDLEDFQIDEDHEALLSKFSVLNNYRYLILSLGKAVIDLQNCLRSQYINLSFIRLNPSFFRVVKTCSIFLNVAYSDIQEVPTSVNPSQAQYSQMQYVDNTTEPKDRNPNDRAHLFPDPFVPPEPQPELDLRGFFNTPGLYHPGNVDELLSFVPNGGANMYSYQ</sequence>
<evidence type="ECO:0000256" key="1">
    <source>
        <dbReference type="ARBA" id="ARBA00022723"/>
    </source>
</evidence>
<name>A0A1E3NVW4_WICAA</name>
<dbReference type="GO" id="GO:0001228">
    <property type="term" value="F:DNA-binding transcription activator activity, RNA polymerase II-specific"/>
    <property type="evidence" value="ECO:0007669"/>
    <property type="project" value="TreeGrafter"/>
</dbReference>
<dbReference type="Proteomes" id="UP000094112">
    <property type="component" value="Unassembled WGS sequence"/>
</dbReference>
<feature type="coiled-coil region" evidence="7">
    <location>
        <begin position="59"/>
        <end position="86"/>
    </location>
</feature>
<reference evidence="10 11" key="1">
    <citation type="journal article" date="2016" name="Proc. Natl. Acad. Sci. U.S.A.">
        <title>Comparative genomics of biotechnologically important yeasts.</title>
        <authorList>
            <person name="Riley R."/>
            <person name="Haridas S."/>
            <person name="Wolfe K.H."/>
            <person name="Lopes M.R."/>
            <person name="Hittinger C.T."/>
            <person name="Goeker M."/>
            <person name="Salamov A.A."/>
            <person name="Wisecaver J.H."/>
            <person name="Long T.M."/>
            <person name="Calvey C.H."/>
            <person name="Aerts A.L."/>
            <person name="Barry K.W."/>
            <person name="Choi C."/>
            <person name="Clum A."/>
            <person name="Coughlan A.Y."/>
            <person name="Deshpande S."/>
            <person name="Douglass A.P."/>
            <person name="Hanson S.J."/>
            <person name="Klenk H.-P."/>
            <person name="LaButti K.M."/>
            <person name="Lapidus A."/>
            <person name="Lindquist E.A."/>
            <person name="Lipzen A.M."/>
            <person name="Meier-Kolthoff J.P."/>
            <person name="Ohm R.A."/>
            <person name="Otillar R.P."/>
            <person name="Pangilinan J.L."/>
            <person name="Peng Y."/>
            <person name="Rokas A."/>
            <person name="Rosa C.A."/>
            <person name="Scheuner C."/>
            <person name="Sibirny A.A."/>
            <person name="Slot J.C."/>
            <person name="Stielow J.B."/>
            <person name="Sun H."/>
            <person name="Kurtzman C.P."/>
            <person name="Blackwell M."/>
            <person name="Grigoriev I.V."/>
            <person name="Jeffries T.W."/>
        </authorList>
    </citation>
    <scope>NUCLEOTIDE SEQUENCE [LARGE SCALE GENOMIC DNA]</scope>
    <source>
        <strain evidence="11">ATCC 58044 / CBS 1984 / NCYC 433 / NRRL Y-366-8</strain>
    </source>
</reference>
<organism evidence="10 11">
    <name type="scientific">Wickerhamomyces anomalus (strain ATCC 58044 / CBS 1984 / NCYC 433 / NRRL Y-366-8)</name>
    <name type="common">Yeast</name>
    <name type="synonym">Hansenula anomala</name>
    <dbReference type="NCBI Taxonomy" id="683960"/>
    <lineage>
        <taxon>Eukaryota</taxon>
        <taxon>Fungi</taxon>
        <taxon>Dikarya</taxon>
        <taxon>Ascomycota</taxon>
        <taxon>Saccharomycotina</taxon>
        <taxon>Saccharomycetes</taxon>
        <taxon>Phaffomycetales</taxon>
        <taxon>Wickerhamomycetaceae</taxon>
        <taxon>Wickerhamomyces</taxon>
    </lineage>
</organism>
<dbReference type="EMBL" id="KV454214">
    <property type="protein sequence ID" value="ODQ57253.1"/>
    <property type="molecule type" value="Genomic_DNA"/>
</dbReference>
<dbReference type="InterPro" id="IPR051430">
    <property type="entry name" value="Fungal_TF_Env_Response"/>
</dbReference>
<dbReference type="PROSITE" id="PS50048">
    <property type="entry name" value="ZN2_CY6_FUNGAL_2"/>
    <property type="match status" value="1"/>
</dbReference>
<dbReference type="CDD" id="cd00067">
    <property type="entry name" value="GAL4"/>
    <property type="match status" value="1"/>
</dbReference>
<dbReference type="Pfam" id="PF00172">
    <property type="entry name" value="Zn_clus"/>
    <property type="match status" value="1"/>
</dbReference>
<evidence type="ECO:0000256" key="8">
    <source>
        <dbReference type="SAM" id="MobiDB-lite"/>
    </source>
</evidence>
<feature type="compositionally biased region" description="Basic and acidic residues" evidence="8">
    <location>
        <begin position="766"/>
        <end position="779"/>
    </location>
</feature>
<evidence type="ECO:0000259" key="9">
    <source>
        <dbReference type="PROSITE" id="PS50048"/>
    </source>
</evidence>
<dbReference type="Gene3D" id="4.10.240.10">
    <property type="entry name" value="Zn(2)-C6 fungal-type DNA-binding domain"/>
    <property type="match status" value="1"/>
</dbReference>
<evidence type="ECO:0000256" key="5">
    <source>
        <dbReference type="ARBA" id="ARBA00023163"/>
    </source>
</evidence>
<evidence type="ECO:0000256" key="6">
    <source>
        <dbReference type="ARBA" id="ARBA00023242"/>
    </source>
</evidence>
<dbReference type="GeneID" id="30203861"/>
<feature type="domain" description="Zn(2)-C6 fungal-type" evidence="9">
    <location>
        <begin position="17"/>
        <end position="49"/>
    </location>
</feature>
<accession>A0A1E3NVW4</accession>
<dbReference type="SMART" id="SM00066">
    <property type="entry name" value="GAL4"/>
    <property type="match status" value="1"/>
</dbReference>
<evidence type="ECO:0000256" key="3">
    <source>
        <dbReference type="ARBA" id="ARBA00023015"/>
    </source>
</evidence>
<dbReference type="AlphaFoldDB" id="A0A1E3NVW4"/>
<dbReference type="GO" id="GO:0008270">
    <property type="term" value="F:zinc ion binding"/>
    <property type="evidence" value="ECO:0007669"/>
    <property type="project" value="InterPro"/>
</dbReference>
<dbReference type="RefSeq" id="XP_019036460.1">
    <property type="nucleotide sequence ID" value="XM_019186615.1"/>
</dbReference>
<proteinExistence type="predicted"/>
<dbReference type="PANTHER" id="PTHR31944:SF131">
    <property type="entry name" value="HEME-RESPONSIVE ZINC FINGER TRANSCRIPTION FACTOR HAP1"/>
    <property type="match status" value="1"/>
</dbReference>
<keyword evidence="7" id="KW-0175">Coiled coil</keyword>
<evidence type="ECO:0000256" key="2">
    <source>
        <dbReference type="ARBA" id="ARBA00022833"/>
    </source>
</evidence>
<dbReference type="InterPro" id="IPR001138">
    <property type="entry name" value="Zn2Cys6_DnaBD"/>
</dbReference>
<keyword evidence="1" id="KW-0479">Metal-binding</keyword>
<dbReference type="GO" id="GO:0005634">
    <property type="term" value="C:nucleus"/>
    <property type="evidence" value="ECO:0007669"/>
    <property type="project" value="TreeGrafter"/>
</dbReference>
<dbReference type="OrthoDB" id="3980493at2759"/>
<evidence type="ECO:0000313" key="10">
    <source>
        <dbReference type="EMBL" id="ODQ57253.1"/>
    </source>
</evidence>
<evidence type="ECO:0000313" key="11">
    <source>
        <dbReference type="Proteomes" id="UP000094112"/>
    </source>
</evidence>
<keyword evidence="5" id="KW-0804">Transcription</keyword>
<keyword evidence="6" id="KW-0539">Nucleus</keyword>
<dbReference type="GO" id="GO:0000978">
    <property type="term" value="F:RNA polymerase II cis-regulatory region sequence-specific DNA binding"/>
    <property type="evidence" value="ECO:0007669"/>
    <property type="project" value="TreeGrafter"/>
</dbReference>
<protein>
    <recommendedName>
        <fullName evidence="9">Zn(2)-C6 fungal-type domain-containing protein</fullName>
    </recommendedName>
</protein>
<gene>
    <name evidence="10" type="ORF">WICANDRAFT_97889</name>
</gene>
<keyword evidence="2" id="KW-0862">Zinc</keyword>
<dbReference type="SUPFAM" id="SSF57701">
    <property type="entry name" value="Zn2/Cys6 DNA-binding domain"/>
    <property type="match status" value="1"/>
</dbReference>
<keyword evidence="4" id="KW-0238">DNA-binding</keyword>
<evidence type="ECO:0000256" key="4">
    <source>
        <dbReference type="ARBA" id="ARBA00023125"/>
    </source>
</evidence>
<feature type="region of interest" description="Disordered" evidence="8">
    <location>
        <begin position="764"/>
        <end position="783"/>
    </location>
</feature>